<reference evidence="1 2" key="1">
    <citation type="journal article" date="2022" name="DNA Res.">
        <title>Chromosomal-level genome assembly of the orchid tree Bauhinia variegata (Leguminosae; Cercidoideae) supports the allotetraploid origin hypothesis of Bauhinia.</title>
        <authorList>
            <person name="Zhong Y."/>
            <person name="Chen Y."/>
            <person name="Zheng D."/>
            <person name="Pang J."/>
            <person name="Liu Y."/>
            <person name="Luo S."/>
            <person name="Meng S."/>
            <person name="Qian L."/>
            <person name="Wei D."/>
            <person name="Dai S."/>
            <person name="Zhou R."/>
        </authorList>
    </citation>
    <scope>NUCLEOTIDE SEQUENCE [LARGE SCALE GENOMIC DNA]</scope>
    <source>
        <strain evidence="1">BV-YZ2020</strain>
    </source>
</reference>
<accession>A0ACB9LUD2</accession>
<evidence type="ECO:0000313" key="2">
    <source>
        <dbReference type="Proteomes" id="UP000828941"/>
    </source>
</evidence>
<proteinExistence type="predicted"/>
<protein>
    <submittedName>
        <fullName evidence="1">Uncharacterized protein</fullName>
    </submittedName>
</protein>
<evidence type="ECO:0000313" key="1">
    <source>
        <dbReference type="EMBL" id="KAI4314480.1"/>
    </source>
</evidence>
<name>A0ACB9LUD2_BAUVA</name>
<gene>
    <name evidence="1" type="ORF">L6164_027383</name>
</gene>
<sequence length="805" mass="89134">MVSQPPMEIHRPQLLQSLSSDSVLAQKSFDDAHLVPVSEETCNASSHRPHFETLDGASLVPTYQMDSSHTLPMEDQDDGSFSPSPTKMDVSHPNLLPKTLDGYHSVSQFTSASEEIPDNDDSLCPSVPRSSTPDGHSTPNPATTKDNYSPLLCDSSRGDNTEQSSQYMLNDISDHSSSSKKWRSWPSSSSGHFKEEWESGFTHEATLLPSEDTEVPSTNTFSASTIVPSMVGAGLANLGNTCFINAILQCFTHTVPLIQGLLSCSHSAPCDYEIDGFCVICGLREHIERSLATSGRILSPWKLVNNLNHFSSCFRRYQQEDAHEFMQCVLDKLDRCFVDLKKKNQSCQQDDNLVEKVFGGRLISKLQCSNCGHCSDTYEPLIDLSLGIQNVDNLPSALEYFTKVETIDAKFRCDGCKGEVSMEKQLLLDQVPSVAALHLKRFETDGAFVEKIDKHVDFPLELDWQPYTSCSRDNNVVLKYDLYAIVVHTGFSSTSGHYFCFVRSAPDMWFRLDDSKVTWVQGDYVLSQEAYILFYAKQGTPWFSSIVEALLPCLDPSNLSTSPKSVLDNLDSVSNSHPSIINIVSGSGTKEFSGGFSDYSSGGRPEVLEVNDILDASHGPGQIPSGLNLESAGSNGSRDDTTHTQVARLSNVIPNRNSHYERNSTPSSPDQNNCLQEVVNIREKENDGFRSLTPPSSPSPGAYSPDMNYHIPRDHLKMENHESSKRPLNKSLEDCKRKEAIKYVTKSMPGSRRRKLLDAMMGPHSEGPVNKRKRRVDSSVCKKGSPPRVGRKSNHGSVMHRPVVA</sequence>
<comment type="caution">
    <text evidence="1">The sequence shown here is derived from an EMBL/GenBank/DDBJ whole genome shotgun (WGS) entry which is preliminary data.</text>
</comment>
<dbReference type="Proteomes" id="UP000828941">
    <property type="component" value="Chromosome 11"/>
</dbReference>
<keyword evidence="2" id="KW-1185">Reference proteome</keyword>
<organism evidence="1 2">
    <name type="scientific">Bauhinia variegata</name>
    <name type="common">Purple orchid tree</name>
    <name type="synonym">Phanera variegata</name>
    <dbReference type="NCBI Taxonomy" id="167791"/>
    <lineage>
        <taxon>Eukaryota</taxon>
        <taxon>Viridiplantae</taxon>
        <taxon>Streptophyta</taxon>
        <taxon>Embryophyta</taxon>
        <taxon>Tracheophyta</taxon>
        <taxon>Spermatophyta</taxon>
        <taxon>Magnoliopsida</taxon>
        <taxon>eudicotyledons</taxon>
        <taxon>Gunneridae</taxon>
        <taxon>Pentapetalae</taxon>
        <taxon>rosids</taxon>
        <taxon>fabids</taxon>
        <taxon>Fabales</taxon>
        <taxon>Fabaceae</taxon>
        <taxon>Cercidoideae</taxon>
        <taxon>Cercideae</taxon>
        <taxon>Bauhiniinae</taxon>
        <taxon>Bauhinia</taxon>
    </lineage>
</organism>
<dbReference type="EMBL" id="CM039436">
    <property type="protein sequence ID" value="KAI4314480.1"/>
    <property type="molecule type" value="Genomic_DNA"/>
</dbReference>